<accession>A0A392VC64</accession>
<evidence type="ECO:0000313" key="2">
    <source>
        <dbReference type="Proteomes" id="UP000265520"/>
    </source>
</evidence>
<proteinExistence type="predicted"/>
<dbReference type="AlphaFoldDB" id="A0A392VC64"/>
<dbReference type="EMBL" id="LXQA011093014">
    <property type="protein sequence ID" value="MCI84521.1"/>
    <property type="molecule type" value="Genomic_DNA"/>
</dbReference>
<feature type="non-terminal residue" evidence="1">
    <location>
        <position position="58"/>
    </location>
</feature>
<sequence length="58" mass="6679">MCIRDEFCAFVLARYDQFTLSLLSALAWVHELNLGPVDFELDSKKVVDMFHARTQDAT</sequence>
<reference evidence="1 2" key="1">
    <citation type="journal article" date="2018" name="Front. Plant Sci.">
        <title>Red Clover (Trifolium pratense) and Zigzag Clover (T. medium) - A Picture of Genomic Similarities and Differences.</title>
        <authorList>
            <person name="Dluhosova J."/>
            <person name="Istvanek J."/>
            <person name="Nedelnik J."/>
            <person name="Repkova J."/>
        </authorList>
    </citation>
    <scope>NUCLEOTIDE SEQUENCE [LARGE SCALE GENOMIC DNA]</scope>
    <source>
        <strain evidence="2">cv. 10/8</strain>
        <tissue evidence="1">Leaf</tissue>
    </source>
</reference>
<organism evidence="1 2">
    <name type="scientific">Trifolium medium</name>
    <dbReference type="NCBI Taxonomy" id="97028"/>
    <lineage>
        <taxon>Eukaryota</taxon>
        <taxon>Viridiplantae</taxon>
        <taxon>Streptophyta</taxon>
        <taxon>Embryophyta</taxon>
        <taxon>Tracheophyta</taxon>
        <taxon>Spermatophyta</taxon>
        <taxon>Magnoliopsida</taxon>
        <taxon>eudicotyledons</taxon>
        <taxon>Gunneridae</taxon>
        <taxon>Pentapetalae</taxon>
        <taxon>rosids</taxon>
        <taxon>fabids</taxon>
        <taxon>Fabales</taxon>
        <taxon>Fabaceae</taxon>
        <taxon>Papilionoideae</taxon>
        <taxon>50 kb inversion clade</taxon>
        <taxon>NPAAA clade</taxon>
        <taxon>Hologalegina</taxon>
        <taxon>IRL clade</taxon>
        <taxon>Trifolieae</taxon>
        <taxon>Trifolium</taxon>
    </lineage>
</organism>
<keyword evidence="2" id="KW-1185">Reference proteome</keyword>
<protein>
    <submittedName>
        <fullName evidence="1">Cytochrome P450</fullName>
    </submittedName>
</protein>
<name>A0A392VC64_9FABA</name>
<comment type="caution">
    <text evidence="1">The sequence shown here is derived from an EMBL/GenBank/DDBJ whole genome shotgun (WGS) entry which is preliminary data.</text>
</comment>
<evidence type="ECO:0000313" key="1">
    <source>
        <dbReference type="EMBL" id="MCI84521.1"/>
    </source>
</evidence>
<dbReference type="Proteomes" id="UP000265520">
    <property type="component" value="Unassembled WGS sequence"/>
</dbReference>